<dbReference type="PANTHER" id="PTHR43557">
    <property type="entry name" value="APOPTOSIS-INDUCING FACTOR 1"/>
    <property type="match status" value="1"/>
</dbReference>
<dbReference type="InterPro" id="IPR016156">
    <property type="entry name" value="FAD/NAD-linked_Rdtase_dimer_sf"/>
</dbReference>
<evidence type="ECO:0000256" key="2">
    <source>
        <dbReference type="ARBA" id="ARBA00006442"/>
    </source>
</evidence>
<keyword evidence="8" id="KW-0408">Iron</keyword>
<dbReference type="InterPro" id="IPR036188">
    <property type="entry name" value="FAD/NAD-bd_sf"/>
</dbReference>
<evidence type="ECO:0000256" key="5">
    <source>
        <dbReference type="ARBA" id="ARBA00022723"/>
    </source>
</evidence>
<reference evidence="11 12" key="1">
    <citation type="journal article" date="2023" name="BMC Biol.">
        <title>The compact genome of the sponge Oopsacas minuta (Hexactinellida) is lacking key metazoan core genes.</title>
        <authorList>
            <person name="Santini S."/>
            <person name="Schenkelaars Q."/>
            <person name="Jourda C."/>
            <person name="Duchesne M."/>
            <person name="Belahbib H."/>
            <person name="Rocher C."/>
            <person name="Selva M."/>
            <person name="Riesgo A."/>
            <person name="Vervoort M."/>
            <person name="Leys S.P."/>
            <person name="Kodjabachian L."/>
            <person name="Le Bivic A."/>
            <person name="Borchiellini C."/>
            <person name="Claverie J.M."/>
            <person name="Renard E."/>
        </authorList>
    </citation>
    <scope>NUCLEOTIDE SEQUENCE [LARGE SCALE GENOMIC DNA]</scope>
    <source>
        <strain evidence="11">SPO-2</strain>
    </source>
</reference>
<evidence type="ECO:0000256" key="3">
    <source>
        <dbReference type="ARBA" id="ARBA00022630"/>
    </source>
</evidence>
<keyword evidence="9" id="KW-0411">Iron-sulfur</keyword>
<dbReference type="PANTHER" id="PTHR43557:SF2">
    <property type="entry name" value="RIESKE DOMAIN-CONTAINING PROTEIN-RELATED"/>
    <property type="match status" value="1"/>
</dbReference>
<dbReference type="SUPFAM" id="SSF51905">
    <property type="entry name" value="FAD/NAD(P)-binding domain"/>
    <property type="match status" value="1"/>
</dbReference>
<comment type="similarity">
    <text evidence="2">Belongs to the FAD-dependent oxidoreductase family.</text>
</comment>
<evidence type="ECO:0000256" key="7">
    <source>
        <dbReference type="ARBA" id="ARBA00023002"/>
    </source>
</evidence>
<dbReference type="Proteomes" id="UP001165289">
    <property type="component" value="Unassembled WGS sequence"/>
</dbReference>
<dbReference type="Gene3D" id="2.102.10.10">
    <property type="entry name" value="Rieske [2Fe-2S] iron-sulphur domain"/>
    <property type="match status" value="1"/>
</dbReference>
<dbReference type="SUPFAM" id="SSF50022">
    <property type="entry name" value="ISP domain"/>
    <property type="match status" value="1"/>
</dbReference>
<dbReference type="InterPro" id="IPR036922">
    <property type="entry name" value="Rieske_2Fe-2S_sf"/>
</dbReference>
<dbReference type="PRINTS" id="PR00469">
    <property type="entry name" value="PNDRDTASEII"/>
</dbReference>
<sequence length="536" mass="58533">MASKVSDPSQMDTTVIDQEVLNLTDLPPGVMKQVELQDGYKVLLVNNEGIISALANACTHYGAPLINGDKIGNTIRCPWHGACFNTITGDIEDFPGLDSLKKYDATVANGKIRVRAKVSDLTQKKRTKGMVKYSEKNNNVVLLVGGGPASTVCAETLRQEGYDGKIVMACKEKFLPYDRPKGSKAMETKPESISLRKEEFYIDNGIQVMLGKEATSIDIDKKEAGFKDGSRQKYDQLLLATGTECRTLPIPGKDLKGLYTLRTMDEGNAIFSAAKDKTVAIIGASFIGMEVGSCLVKIAKSVTCIEYAPFPFPVLGKEVGMGLKEFSAQQGVKFELGVRVEEYIGEGGEIKGVKLSEGRVIPCDMAVVAVGVRPSTDFLIGSGINLNKDGSISTNEFLAVKPDIFAAGDIAMFPSPFGYGESVRIEHWQIALNHGRVAAMNILKRQTPVDTVPFFWTVLFGKSVRYCGYSRGYDKFVFEGSIADLKFVGYYLREGKLVAVVGLNSDPKVSHYANKMKIGQFSTLEELRQTTTLHEP</sequence>
<evidence type="ECO:0000256" key="4">
    <source>
        <dbReference type="ARBA" id="ARBA00022714"/>
    </source>
</evidence>
<keyword evidence="5" id="KW-0479">Metal-binding</keyword>
<name>A0AAV7JK15_9METZ</name>
<dbReference type="GO" id="GO:0046872">
    <property type="term" value="F:metal ion binding"/>
    <property type="evidence" value="ECO:0007669"/>
    <property type="project" value="UniProtKB-KW"/>
</dbReference>
<dbReference type="Gene3D" id="3.30.390.30">
    <property type="match status" value="1"/>
</dbReference>
<dbReference type="Pfam" id="PF00355">
    <property type="entry name" value="Rieske"/>
    <property type="match status" value="1"/>
</dbReference>
<dbReference type="InterPro" id="IPR017941">
    <property type="entry name" value="Rieske_2Fe-2S"/>
</dbReference>
<keyword evidence="4" id="KW-0001">2Fe-2S</keyword>
<dbReference type="GO" id="GO:0005737">
    <property type="term" value="C:cytoplasm"/>
    <property type="evidence" value="ECO:0007669"/>
    <property type="project" value="TreeGrafter"/>
</dbReference>
<evidence type="ECO:0000256" key="9">
    <source>
        <dbReference type="ARBA" id="ARBA00023014"/>
    </source>
</evidence>
<evidence type="ECO:0000313" key="11">
    <source>
        <dbReference type="EMBL" id="KAI6649260.1"/>
    </source>
</evidence>
<keyword evidence="3" id="KW-0285">Flavoprotein</keyword>
<proteinExistence type="inferred from homology"/>
<evidence type="ECO:0000256" key="6">
    <source>
        <dbReference type="ARBA" id="ARBA00022827"/>
    </source>
</evidence>
<dbReference type="GO" id="GO:0016651">
    <property type="term" value="F:oxidoreductase activity, acting on NAD(P)H"/>
    <property type="evidence" value="ECO:0007669"/>
    <property type="project" value="TreeGrafter"/>
</dbReference>
<dbReference type="AlphaFoldDB" id="A0AAV7JK15"/>
<evidence type="ECO:0000256" key="8">
    <source>
        <dbReference type="ARBA" id="ARBA00023004"/>
    </source>
</evidence>
<dbReference type="EMBL" id="JAKMXF010000321">
    <property type="protein sequence ID" value="KAI6649260.1"/>
    <property type="molecule type" value="Genomic_DNA"/>
</dbReference>
<dbReference type="InterPro" id="IPR028202">
    <property type="entry name" value="Reductase_C"/>
</dbReference>
<dbReference type="InterPro" id="IPR050446">
    <property type="entry name" value="FAD-oxidoreductase/Apoptosis"/>
</dbReference>
<keyword evidence="6" id="KW-0274">FAD</keyword>
<organism evidence="11 12">
    <name type="scientific">Oopsacas minuta</name>
    <dbReference type="NCBI Taxonomy" id="111878"/>
    <lineage>
        <taxon>Eukaryota</taxon>
        <taxon>Metazoa</taxon>
        <taxon>Porifera</taxon>
        <taxon>Hexactinellida</taxon>
        <taxon>Hexasterophora</taxon>
        <taxon>Lyssacinosida</taxon>
        <taxon>Leucopsacidae</taxon>
        <taxon>Oopsacas</taxon>
    </lineage>
</organism>
<dbReference type="SUPFAM" id="SSF55424">
    <property type="entry name" value="FAD/NAD-linked reductases, dimerisation (C-terminal) domain"/>
    <property type="match status" value="1"/>
</dbReference>
<evidence type="ECO:0000259" key="10">
    <source>
        <dbReference type="PROSITE" id="PS51296"/>
    </source>
</evidence>
<comment type="caution">
    <text evidence="11">The sequence shown here is derived from an EMBL/GenBank/DDBJ whole genome shotgun (WGS) entry which is preliminary data.</text>
</comment>
<dbReference type="PRINTS" id="PR00368">
    <property type="entry name" value="FADPNR"/>
</dbReference>
<accession>A0AAV7JK15</accession>
<dbReference type="Pfam" id="PF07992">
    <property type="entry name" value="Pyr_redox_2"/>
    <property type="match status" value="1"/>
</dbReference>
<comment type="cofactor">
    <cofactor evidence="1">
        <name>FAD</name>
        <dbReference type="ChEBI" id="CHEBI:57692"/>
    </cofactor>
</comment>
<dbReference type="GO" id="GO:0051537">
    <property type="term" value="F:2 iron, 2 sulfur cluster binding"/>
    <property type="evidence" value="ECO:0007669"/>
    <property type="project" value="UniProtKB-KW"/>
</dbReference>
<dbReference type="Pfam" id="PF14759">
    <property type="entry name" value="Reductase_C"/>
    <property type="match status" value="1"/>
</dbReference>
<protein>
    <submittedName>
        <fullName evidence="11">Apotosis inducing factor-3</fullName>
    </submittedName>
</protein>
<evidence type="ECO:0000256" key="1">
    <source>
        <dbReference type="ARBA" id="ARBA00001974"/>
    </source>
</evidence>
<gene>
    <name evidence="11" type="ORF">LOD99_11627</name>
</gene>
<dbReference type="PROSITE" id="PS51296">
    <property type="entry name" value="RIESKE"/>
    <property type="match status" value="1"/>
</dbReference>
<feature type="domain" description="Rieske" evidence="10">
    <location>
        <begin position="18"/>
        <end position="114"/>
    </location>
</feature>
<dbReference type="Gene3D" id="3.50.50.60">
    <property type="entry name" value="FAD/NAD(P)-binding domain"/>
    <property type="match status" value="2"/>
</dbReference>
<dbReference type="InterPro" id="IPR023753">
    <property type="entry name" value="FAD/NAD-binding_dom"/>
</dbReference>
<evidence type="ECO:0000313" key="12">
    <source>
        <dbReference type="Proteomes" id="UP001165289"/>
    </source>
</evidence>
<keyword evidence="7" id="KW-0560">Oxidoreductase</keyword>
<keyword evidence="12" id="KW-1185">Reference proteome</keyword>
<dbReference type="CDD" id="cd03478">
    <property type="entry name" value="Rieske_AIFL_N"/>
    <property type="match status" value="1"/>
</dbReference>